<dbReference type="RefSeq" id="WP_258335258.1">
    <property type="nucleotide sequence ID" value="NZ_CALULB010000002.1"/>
</dbReference>
<dbReference type="AlphaFoldDB" id="A0AAW5N242"/>
<protein>
    <recommendedName>
        <fullName evidence="4">DUF4468 domain-containing protein</fullName>
    </recommendedName>
</protein>
<accession>A0AAW5N242</accession>
<evidence type="ECO:0008006" key="4">
    <source>
        <dbReference type="Google" id="ProtNLM"/>
    </source>
</evidence>
<organism evidence="2 3">
    <name type="scientific">Phocaeicola barnesiae</name>
    <dbReference type="NCBI Taxonomy" id="376804"/>
    <lineage>
        <taxon>Bacteria</taxon>
        <taxon>Pseudomonadati</taxon>
        <taxon>Bacteroidota</taxon>
        <taxon>Bacteroidia</taxon>
        <taxon>Bacteroidales</taxon>
        <taxon>Bacteroidaceae</taxon>
        <taxon>Phocaeicola</taxon>
    </lineage>
</organism>
<gene>
    <name evidence="2" type="ORF">NW209_02060</name>
</gene>
<dbReference type="EMBL" id="JANRHJ010000002">
    <property type="protein sequence ID" value="MCR8872815.1"/>
    <property type="molecule type" value="Genomic_DNA"/>
</dbReference>
<evidence type="ECO:0000256" key="1">
    <source>
        <dbReference type="SAM" id="SignalP"/>
    </source>
</evidence>
<evidence type="ECO:0000313" key="3">
    <source>
        <dbReference type="Proteomes" id="UP001204579"/>
    </source>
</evidence>
<feature type="chain" id="PRO_5043543267" description="DUF4468 domain-containing protein" evidence="1">
    <location>
        <begin position="22"/>
        <end position="135"/>
    </location>
</feature>
<proteinExistence type="predicted"/>
<evidence type="ECO:0000313" key="2">
    <source>
        <dbReference type="EMBL" id="MCR8872815.1"/>
    </source>
</evidence>
<keyword evidence="3" id="KW-1185">Reference proteome</keyword>
<name>A0AAW5N242_9BACT</name>
<keyword evidence="1" id="KW-0732">Signal</keyword>
<dbReference type="Proteomes" id="UP001204579">
    <property type="component" value="Unassembled WGS sequence"/>
</dbReference>
<feature type="signal peptide" evidence="1">
    <location>
        <begin position="1"/>
        <end position="21"/>
    </location>
</feature>
<reference evidence="2 3" key="1">
    <citation type="submission" date="2022-08" db="EMBL/GenBank/DDBJ databases">
        <authorList>
            <person name="Zeman M."/>
            <person name="Kubasova T."/>
        </authorList>
    </citation>
    <scope>NUCLEOTIDE SEQUENCE [LARGE SCALE GENOMIC DNA]</scope>
    <source>
        <strain evidence="2 3">ET62</strain>
    </source>
</reference>
<comment type="caution">
    <text evidence="2">The sequence shown here is derived from an EMBL/GenBank/DDBJ whole genome shotgun (WGS) entry which is preliminary data.</text>
</comment>
<sequence length="135" mass="15673">MKSLFFISIILLNLYVGNVDAQTLEPYTVDQNKDSLFHKTIGYLHKNQYFIDCVDTTSGFIKAKKYVKNENLLSVILGRRTELSIIIRPVREDESSLSIRIYQTTLEKNLYYHEEGICEDNSLYQAIIRGILDTE</sequence>